<evidence type="ECO:0000259" key="11">
    <source>
        <dbReference type="PROSITE" id="PS50238"/>
    </source>
</evidence>
<evidence type="ECO:0000256" key="4">
    <source>
        <dbReference type="ARBA" id="ARBA00022658"/>
    </source>
</evidence>
<feature type="region of interest" description="Disordered" evidence="7">
    <location>
        <begin position="350"/>
        <end position="421"/>
    </location>
</feature>
<dbReference type="GO" id="GO:0016020">
    <property type="term" value="C:membrane"/>
    <property type="evidence" value="ECO:0007669"/>
    <property type="project" value="TreeGrafter"/>
</dbReference>
<dbReference type="Gene3D" id="2.30.29.30">
    <property type="entry name" value="Pleckstrin-homology domain (PH domain)/Phosphotyrosine-binding domain (PTB)"/>
    <property type="match status" value="1"/>
</dbReference>
<dbReference type="FunFam" id="1.10.555.10:FF:000004">
    <property type="entry name" value="active breakpoint cluster region-related protein-like"/>
    <property type="match status" value="1"/>
</dbReference>
<feature type="compositionally biased region" description="Low complexity" evidence="7">
    <location>
        <begin position="375"/>
        <end position="385"/>
    </location>
</feature>
<dbReference type="SMART" id="SM00239">
    <property type="entry name" value="C2"/>
    <property type="match status" value="1"/>
</dbReference>
<dbReference type="Gene3D" id="1.10.555.10">
    <property type="entry name" value="Rho GTPase activation protein"/>
    <property type="match status" value="1"/>
</dbReference>
<evidence type="ECO:0000313" key="13">
    <source>
        <dbReference type="Proteomes" id="UP000472260"/>
    </source>
</evidence>
<dbReference type="InterPro" id="IPR000219">
    <property type="entry name" value="DH_dom"/>
</dbReference>
<dbReference type="GO" id="GO:0005085">
    <property type="term" value="F:guanyl-nucleotide exchange factor activity"/>
    <property type="evidence" value="ECO:0007669"/>
    <property type="project" value="UniProtKB-KW"/>
</dbReference>
<dbReference type="GO" id="GO:0005096">
    <property type="term" value="F:GTPase activator activity"/>
    <property type="evidence" value="ECO:0007669"/>
    <property type="project" value="UniProtKB-KW"/>
</dbReference>
<dbReference type="AlphaFoldDB" id="A0A671Q326"/>
<dbReference type="InterPro" id="IPR011993">
    <property type="entry name" value="PH-like_dom_sf"/>
</dbReference>
<dbReference type="SUPFAM" id="SSF48350">
    <property type="entry name" value="GTPase activation domain, GAP"/>
    <property type="match status" value="1"/>
</dbReference>
<dbReference type="GO" id="GO:0030424">
    <property type="term" value="C:axon"/>
    <property type="evidence" value="ECO:0007669"/>
    <property type="project" value="UniProtKB-SubCell"/>
</dbReference>
<dbReference type="InterPro" id="IPR000198">
    <property type="entry name" value="RhoGAP_dom"/>
</dbReference>
<dbReference type="GO" id="GO:0004674">
    <property type="term" value="F:protein serine/threonine kinase activity"/>
    <property type="evidence" value="ECO:0007669"/>
    <property type="project" value="InterPro"/>
</dbReference>
<feature type="compositionally biased region" description="Polar residues" evidence="7">
    <location>
        <begin position="398"/>
        <end position="421"/>
    </location>
</feature>
<dbReference type="CDD" id="cd04387">
    <property type="entry name" value="RhoGAP_Bcr"/>
    <property type="match status" value="1"/>
</dbReference>
<proteinExistence type="predicted"/>
<dbReference type="PROSITE" id="PS50003">
    <property type="entry name" value="PH_DOMAIN"/>
    <property type="match status" value="1"/>
</dbReference>
<evidence type="ECO:0000256" key="6">
    <source>
        <dbReference type="ARBA" id="ARBA00023273"/>
    </source>
</evidence>
<dbReference type="PANTHER" id="PTHR23182">
    <property type="entry name" value="BREAKPOINT CLUSTER REGION PROTEIN BCR"/>
    <property type="match status" value="1"/>
</dbReference>
<dbReference type="InterPro" id="IPR001331">
    <property type="entry name" value="GDS_CDC24_CS"/>
</dbReference>
<dbReference type="SMART" id="SM00325">
    <property type="entry name" value="RhoGEF"/>
    <property type="match status" value="1"/>
</dbReference>
<dbReference type="CDD" id="cd13367">
    <property type="entry name" value="PH_BCR_vertebrate"/>
    <property type="match status" value="1"/>
</dbReference>
<feature type="compositionally biased region" description="Basic and acidic residues" evidence="7">
    <location>
        <begin position="82"/>
        <end position="99"/>
    </location>
</feature>
<dbReference type="SUPFAM" id="SSF48065">
    <property type="entry name" value="DBL homology domain (DH-domain)"/>
    <property type="match status" value="1"/>
</dbReference>
<evidence type="ECO:0000256" key="2">
    <source>
        <dbReference type="ARBA" id="ARBA00004552"/>
    </source>
</evidence>
<dbReference type="Pfam" id="PF00168">
    <property type="entry name" value="C2"/>
    <property type="match status" value="1"/>
</dbReference>
<dbReference type="InterPro" id="IPR001849">
    <property type="entry name" value="PH_domain"/>
</dbReference>
<evidence type="ECO:0000259" key="9">
    <source>
        <dbReference type="PROSITE" id="PS50004"/>
    </source>
</evidence>
<comment type="subcellular location">
    <subcellularLocation>
        <location evidence="1">Cell projection</location>
        <location evidence="1">Axon</location>
    </subcellularLocation>
    <subcellularLocation>
        <location evidence="2">Cell projection</location>
        <location evidence="2">Dendritic spine</location>
    </subcellularLocation>
</comment>
<keyword evidence="4" id="KW-0344">Guanine-nucleotide releasing factor</keyword>
<evidence type="ECO:0000313" key="12">
    <source>
        <dbReference type="Ensembl" id="ENSSANP00000064395.1"/>
    </source>
</evidence>
<evidence type="ECO:0000259" key="10">
    <source>
        <dbReference type="PROSITE" id="PS50010"/>
    </source>
</evidence>
<dbReference type="InterPro" id="IPR036481">
    <property type="entry name" value="Bcr-Abl_oncoprot_oligo_sf"/>
</dbReference>
<dbReference type="InterPro" id="IPR008936">
    <property type="entry name" value="Rho_GTPase_activation_prot"/>
</dbReference>
<dbReference type="PROSITE" id="PS50004">
    <property type="entry name" value="C2"/>
    <property type="match status" value="1"/>
</dbReference>
<dbReference type="Proteomes" id="UP000472260">
    <property type="component" value="Unassembled WGS sequence"/>
</dbReference>
<reference evidence="12" key="2">
    <citation type="submission" date="2025-09" db="UniProtKB">
        <authorList>
            <consortium name="Ensembl"/>
        </authorList>
    </citation>
    <scope>IDENTIFICATION</scope>
</reference>
<accession>A0A671Q326</accession>
<dbReference type="InterPro" id="IPR035899">
    <property type="entry name" value="DBL_dom_sf"/>
</dbReference>
<evidence type="ECO:0000256" key="5">
    <source>
        <dbReference type="ARBA" id="ARBA00023018"/>
    </source>
</evidence>
<dbReference type="Gene3D" id="4.10.280.30">
    <property type="entry name" value="Bcr-Abl oncoprotein oligomerisation domain"/>
    <property type="match status" value="1"/>
</dbReference>
<feature type="domain" description="C2" evidence="9">
    <location>
        <begin position="863"/>
        <end position="999"/>
    </location>
</feature>
<feature type="region of interest" description="Disordered" evidence="7">
    <location>
        <begin position="473"/>
        <end position="519"/>
    </location>
</feature>
<dbReference type="Ensembl" id="ENSSANT00000068457.1">
    <property type="protein sequence ID" value="ENSSANP00000064395.1"/>
    <property type="gene ID" value="ENSSANG00000031903.1"/>
</dbReference>
<dbReference type="Pfam" id="PF19057">
    <property type="entry name" value="PH_19"/>
    <property type="match status" value="1"/>
</dbReference>
<dbReference type="GO" id="GO:0043197">
    <property type="term" value="C:dendritic spine"/>
    <property type="evidence" value="ECO:0007669"/>
    <property type="project" value="UniProtKB-SubCell"/>
</dbReference>
<organism evidence="12 13">
    <name type="scientific">Sinocyclocheilus anshuiensis</name>
    <dbReference type="NCBI Taxonomy" id="1608454"/>
    <lineage>
        <taxon>Eukaryota</taxon>
        <taxon>Metazoa</taxon>
        <taxon>Chordata</taxon>
        <taxon>Craniata</taxon>
        <taxon>Vertebrata</taxon>
        <taxon>Euteleostomi</taxon>
        <taxon>Actinopterygii</taxon>
        <taxon>Neopterygii</taxon>
        <taxon>Teleostei</taxon>
        <taxon>Ostariophysi</taxon>
        <taxon>Cypriniformes</taxon>
        <taxon>Cyprinidae</taxon>
        <taxon>Cyprininae</taxon>
        <taxon>Sinocyclocheilus</taxon>
    </lineage>
</organism>
<reference evidence="12" key="1">
    <citation type="submission" date="2025-08" db="UniProtKB">
        <authorList>
            <consortium name="Ensembl"/>
        </authorList>
    </citation>
    <scope>IDENTIFICATION</scope>
</reference>
<sequence>MVEPVGFVEAWKAQFPDSDPPEMSLNSVGDIEPELEKCRNSIRRLEMEVNKERFRMIYLQTLLAKERRSHDSQRWGFSRVSQGERKPASLDAHHQKSDGSRCLPAKLKHTTAAEDSHESQPCVEVVGCDVSDLDRQKNRDGEVDGMSPYKRRSVEAPLRPIAGRGLAHHETDVVPESPPKEKVTTGLGVAALRSNFERIRRANSQTSGEGKSERPYYVNMEYHHEKGLVRVNDRDVSGKISSLGSQAMQMEHKRSLHSVPGNLSTAFGDIRKPERSHERAMDSGYNCEYEEPDLNPGFVKDSSVRLNGRRAPQQNWHQSDCQPYTTVYVGGIMGDGEDLHLTWPRRSYSPGSFEDGYTPDCSSNENLTSSEEDFSSGQSSHVSPSPTAYRMYREKSRSPSQHSQQSFESGSPPTPQSQMRLKQQLALSDANVVGVRKIWPADGGSNNFSNSFLGDLDISFSGTPPPAYVYDGDRGEDHRMQPDVASYTDDSLSSPRLHPKGRIIREPPSSGSLESTKSSELDVEKGLEMRKWVLSGILASEEAYLSHLEALLLVSLQALLGLFYCTILLLSHSLLLFYLPTQASQLGMYRAFVDNYKVAVETAEKCCQANSQFAEISENLKVRSAKEGKDQNAKNSLETLLYKPVDRVTRSTLVLHDLLKHTPSNHPDHPLLQDALRISQNFLSSINEEITPRRQSMTVKKGENRQLLRDQFMVELVEGARKLRHVFLFTDLLLCAKLKKQTGGKGQQYDCKWYIPLADVTFQTIDESESSPVPQIPEEEMDAMKVKISQIKNEIQREKRVCKRGKVLDRLRKKLCEQESLLLLISPCMAFRVSNRNGKGYTFLISSDYEREEWREIIREQQKKCFKSFSLTSLELQMLTNSCVKLQTVHNVPLTINKEDLYCILFMSFYYLYCTLEVDSFGYFVNKAKTRVYRDTTEPNWNEEFEIELEGSQTLRLLCYSKVKQCRDDGENMDRIMAKGQIQLDPPSLQGKDWQRTVISMNGVSVTHPSCFVLISEIREFSLKRMPSRKQSGVFGVKIGAVTKREHSKVPLIVRQCVEEIERRGMEEVGIYRVSGVATDIQALKAAFDANNKDVSVMMSEMDVNAIAGTLKLYFRELPEPLFTDELYANFTEGIALSDSVAKESCMLNLLLSLPEPNLLTFLFLLDHLKRVAENESVNKMSFHNLATVFGPTLLRPSEKDSKIPANPTQPISMSDSWSLEVMSQVQVLLYFLQLEAIPTPDSKRQSMLFSTEV</sequence>
<feature type="domain" description="PH" evidence="8">
    <location>
        <begin position="706"/>
        <end position="863"/>
    </location>
</feature>
<dbReference type="InterPro" id="IPR037769">
    <property type="entry name" value="Abr/Bcr"/>
</dbReference>
<dbReference type="Gene3D" id="2.60.40.150">
    <property type="entry name" value="C2 domain"/>
    <property type="match status" value="1"/>
</dbReference>
<dbReference type="PROSITE" id="PS50010">
    <property type="entry name" value="DH_2"/>
    <property type="match status" value="1"/>
</dbReference>
<dbReference type="PANTHER" id="PTHR23182:SF3">
    <property type="entry name" value="BREAKPOINT CLUSTER REGION PROTEIN"/>
    <property type="match status" value="1"/>
</dbReference>
<dbReference type="Gene3D" id="1.20.900.10">
    <property type="entry name" value="Dbl homology (DH) domain"/>
    <property type="match status" value="1"/>
</dbReference>
<dbReference type="SUPFAM" id="SSF49562">
    <property type="entry name" value="C2 domain (Calcium/lipid-binding domain, CaLB)"/>
    <property type="match status" value="1"/>
</dbReference>
<evidence type="ECO:0000256" key="1">
    <source>
        <dbReference type="ARBA" id="ARBA00004489"/>
    </source>
</evidence>
<keyword evidence="5" id="KW-0770">Synapse</keyword>
<evidence type="ECO:0000259" key="8">
    <source>
        <dbReference type="PROSITE" id="PS50003"/>
    </source>
</evidence>
<dbReference type="InterPro" id="IPR000008">
    <property type="entry name" value="C2_dom"/>
</dbReference>
<dbReference type="SMART" id="SM00324">
    <property type="entry name" value="RhoGAP"/>
    <property type="match status" value="1"/>
</dbReference>
<evidence type="ECO:0000256" key="3">
    <source>
        <dbReference type="ARBA" id="ARBA00022468"/>
    </source>
</evidence>
<keyword evidence="13" id="KW-1185">Reference proteome</keyword>
<dbReference type="PROSITE" id="PS00741">
    <property type="entry name" value="DH_1"/>
    <property type="match status" value="1"/>
</dbReference>
<dbReference type="PROSITE" id="PS50238">
    <property type="entry name" value="RHOGAP"/>
    <property type="match status" value="1"/>
</dbReference>
<dbReference type="Pfam" id="PF00621">
    <property type="entry name" value="RhoGEF"/>
    <property type="match status" value="1"/>
</dbReference>
<dbReference type="Pfam" id="PF09036">
    <property type="entry name" value="Bcr-Abl_Oligo"/>
    <property type="match status" value="1"/>
</dbReference>
<keyword evidence="6" id="KW-0966">Cell projection</keyword>
<dbReference type="GO" id="GO:0035556">
    <property type="term" value="P:intracellular signal transduction"/>
    <property type="evidence" value="ECO:0007669"/>
    <property type="project" value="InterPro"/>
</dbReference>
<feature type="domain" description="DH" evidence="10">
    <location>
        <begin position="545"/>
        <end position="689"/>
    </location>
</feature>
<gene>
    <name evidence="12" type="primary">si:dkey-91m11.5</name>
</gene>
<dbReference type="SUPFAM" id="SSF69036">
    <property type="entry name" value="Bcr-Abl oncoprotein oligomerization domain"/>
    <property type="match status" value="1"/>
</dbReference>
<dbReference type="InterPro" id="IPR015123">
    <property type="entry name" value="Bcr-Abl_oncoprot_oligo"/>
</dbReference>
<dbReference type="SMART" id="SM00233">
    <property type="entry name" value="PH"/>
    <property type="match status" value="1"/>
</dbReference>
<evidence type="ECO:0000256" key="7">
    <source>
        <dbReference type="SAM" id="MobiDB-lite"/>
    </source>
</evidence>
<keyword evidence="3" id="KW-0343">GTPase activation</keyword>
<feature type="domain" description="Rho-GAP" evidence="11">
    <location>
        <begin position="1037"/>
        <end position="1231"/>
    </location>
</feature>
<protein>
    <submittedName>
        <fullName evidence="12">Breakpoint cluster region protein-like</fullName>
    </submittedName>
</protein>
<dbReference type="InterPro" id="IPR035892">
    <property type="entry name" value="C2_domain_sf"/>
</dbReference>
<feature type="region of interest" description="Disordered" evidence="7">
    <location>
        <begin position="73"/>
        <end position="103"/>
    </location>
</feature>
<dbReference type="SUPFAM" id="SSF50729">
    <property type="entry name" value="PH domain-like"/>
    <property type="match status" value="1"/>
</dbReference>
<name>A0A671Q326_9TELE</name>
<dbReference type="Pfam" id="PF00620">
    <property type="entry name" value="RhoGAP"/>
    <property type="match status" value="1"/>
</dbReference>